<keyword evidence="1" id="KW-0378">Hydrolase</keyword>
<dbReference type="PATRIC" id="fig|933944.5.peg.4448"/>
<dbReference type="InterPro" id="IPR036412">
    <property type="entry name" value="HAD-like_sf"/>
</dbReference>
<dbReference type="GO" id="GO:0016787">
    <property type="term" value="F:hydrolase activity"/>
    <property type="evidence" value="ECO:0007669"/>
    <property type="project" value="UniProtKB-KW"/>
</dbReference>
<name>A0A1E7JIP0_9ACTN</name>
<dbReference type="OrthoDB" id="330583at2"/>
<evidence type="ECO:0000313" key="2">
    <source>
        <dbReference type="Proteomes" id="UP000176087"/>
    </source>
</evidence>
<dbReference type="EMBL" id="LJGT01000041">
    <property type="protein sequence ID" value="OEU86328.1"/>
    <property type="molecule type" value="Genomic_DNA"/>
</dbReference>
<dbReference type="RefSeq" id="WP_070011385.1">
    <property type="nucleotide sequence ID" value="NZ_LJGS01000039.1"/>
</dbReference>
<protein>
    <submittedName>
        <fullName evidence="1">Haloacid dehalogenase-like hydrolase</fullName>
    </submittedName>
</protein>
<accession>A0A1E7JIP0</accession>
<proteinExistence type="predicted"/>
<sequence length="225" mass="25108">MRLAAVNIDGVLLTDTFSPVIHRFITRRGAEYSADVEREIFSQPQHLAAKALGVAAGLDWSVPELLEAFFEERDAYLSDHPLRVQDGAVELLRRLRAQGLQVICYGGLRKEHFDRFLGEWEDLFDGPRYVCTDEIRPGIREISADVFGLGFDQVLFIDDVARVAEAARELDVAFIGHASDFEHGFQGVLMREAGVRHLVTSPAEIDEELLCLVDAEAAAGAVWIR</sequence>
<dbReference type="Gene3D" id="3.40.50.1000">
    <property type="entry name" value="HAD superfamily/HAD-like"/>
    <property type="match status" value="1"/>
</dbReference>
<dbReference type="AlphaFoldDB" id="A0A1E7JIP0"/>
<dbReference type="Proteomes" id="UP000176087">
    <property type="component" value="Unassembled WGS sequence"/>
</dbReference>
<evidence type="ECO:0000313" key="1">
    <source>
        <dbReference type="EMBL" id="OEU86328.1"/>
    </source>
</evidence>
<dbReference type="InterPro" id="IPR023214">
    <property type="entry name" value="HAD_sf"/>
</dbReference>
<organism evidence="1 2">
    <name type="scientific">Streptomyces abyssalis</name>
    <dbReference type="NCBI Taxonomy" id="933944"/>
    <lineage>
        <taxon>Bacteria</taxon>
        <taxon>Bacillati</taxon>
        <taxon>Actinomycetota</taxon>
        <taxon>Actinomycetes</taxon>
        <taxon>Kitasatosporales</taxon>
        <taxon>Streptomycetaceae</taxon>
        <taxon>Streptomyces</taxon>
    </lineage>
</organism>
<reference evidence="1 2" key="1">
    <citation type="journal article" date="2016" name="Front. Microbiol.">
        <title>Comparative Genomics Analysis of Streptomyces Species Reveals Their Adaptation to the Marine Environment and Their Diversity at the Genomic Level.</title>
        <authorList>
            <person name="Tian X."/>
            <person name="Zhang Z."/>
            <person name="Yang T."/>
            <person name="Chen M."/>
            <person name="Li J."/>
            <person name="Chen F."/>
            <person name="Yang J."/>
            <person name="Li W."/>
            <person name="Zhang B."/>
            <person name="Zhang Z."/>
            <person name="Wu J."/>
            <person name="Zhang C."/>
            <person name="Long L."/>
            <person name="Xiao J."/>
        </authorList>
    </citation>
    <scope>NUCLEOTIDE SEQUENCE [LARGE SCALE GENOMIC DNA]</scope>
    <source>
        <strain evidence="1 2">SCSIO 10390</strain>
    </source>
</reference>
<dbReference type="STRING" id="933944.AN215_24505"/>
<gene>
    <name evidence="1" type="ORF">AN215_24505</name>
</gene>
<dbReference type="SUPFAM" id="SSF56784">
    <property type="entry name" value="HAD-like"/>
    <property type="match status" value="1"/>
</dbReference>
<keyword evidence="2" id="KW-1185">Reference proteome</keyword>
<comment type="caution">
    <text evidence="1">The sequence shown here is derived from an EMBL/GenBank/DDBJ whole genome shotgun (WGS) entry which is preliminary data.</text>
</comment>